<evidence type="ECO:0000256" key="4">
    <source>
        <dbReference type="ARBA" id="ARBA00044042"/>
    </source>
</evidence>
<dbReference type="EMBL" id="MFST01000080">
    <property type="protein sequence ID" value="OGI44133.1"/>
    <property type="molecule type" value="Genomic_DNA"/>
</dbReference>
<dbReference type="InterPro" id="IPR051199">
    <property type="entry name" value="LPS_LOS_Heptosyltrfase"/>
</dbReference>
<evidence type="ECO:0000256" key="1">
    <source>
        <dbReference type="ARBA" id="ARBA00022676"/>
    </source>
</evidence>
<dbReference type="Gene3D" id="3.40.50.2000">
    <property type="entry name" value="Glycogen Phosphorylase B"/>
    <property type="match status" value="2"/>
</dbReference>
<dbReference type="GO" id="GO:0009244">
    <property type="term" value="P:lipopolysaccharide core region biosynthetic process"/>
    <property type="evidence" value="ECO:0007669"/>
    <property type="project" value="TreeGrafter"/>
</dbReference>
<dbReference type="Proteomes" id="UP000179344">
    <property type="component" value="Unassembled WGS sequence"/>
</dbReference>
<dbReference type="EC" id="2.4.99.24" evidence="4"/>
<keyword evidence="2 6" id="KW-0808">Transferase</keyword>
<organism evidence="6 7">
    <name type="scientific">Candidatus Muproteobacteria bacterium RBG_16_65_31</name>
    <dbReference type="NCBI Taxonomy" id="1817759"/>
    <lineage>
        <taxon>Bacteria</taxon>
        <taxon>Pseudomonadati</taxon>
        <taxon>Pseudomonadota</taxon>
        <taxon>Candidatus Muproteobacteria</taxon>
    </lineage>
</organism>
<dbReference type="GO" id="GO:0005829">
    <property type="term" value="C:cytosol"/>
    <property type="evidence" value="ECO:0007669"/>
    <property type="project" value="TreeGrafter"/>
</dbReference>
<sequence length="347" mass="37719">MVKDIKFLIIGPAWVGDMVLAQSLFRLLKQRHPDARLDVVAPAWTLPLLARMPEVDEAIPLPFKHGELALGARWRLGRGLRARDYDRAIVLPNSFKSALVPFAARARRRTGFVGELRYGLLNDIRRLDKKKLPRTVDRFIALGLEAGAELPAVPEPRLEADAANARAALARLGRGLPQTPVLGLCPGAEYGPAKRWPVEYFAEVATAKLAAGWEVWLFGSDKDAPITAAVQSRVGGGCLDLAGKTTLADAIDLLALTAAVVSNDSGLMHVAAALGRRLVALYGSSDPRHTPPMGGGADVLYLGLECSPCFKRECPLGHLRCLREIMPRRVLETLAAFSGKIQDTRYK</sequence>
<dbReference type="InterPro" id="IPR002201">
    <property type="entry name" value="Glyco_trans_9"/>
</dbReference>
<dbReference type="NCBIfam" id="TIGR02195">
    <property type="entry name" value="heptsyl_trn_II"/>
    <property type="match status" value="1"/>
</dbReference>
<evidence type="ECO:0000313" key="6">
    <source>
        <dbReference type="EMBL" id="OGI44133.1"/>
    </source>
</evidence>
<dbReference type="FunFam" id="3.40.50.2000:FF:000023">
    <property type="entry name" value="ADP-heptose--LPS heptosyltransferase II"/>
    <property type="match status" value="1"/>
</dbReference>
<dbReference type="SUPFAM" id="SSF53756">
    <property type="entry name" value="UDP-Glycosyltransferase/glycogen phosphorylase"/>
    <property type="match status" value="1"/>
</dbReference>
<dbReference type="Pfam" id="PF01075">
    <property type="entry name" value="Glyco_transf_9"/>
    <property type="match status" value="1"/>
</dbReference>
<dbReference type="GO" id="GO:0008713">
    <property type="term" value="F:ADP-heptose-lipopolysaccharide heptosyltransferase activity"/>
    <property type="evidence" value="ECO:0007669"/>
    <property type="project" value="UniProtKB-EC"/>
</dbReference>
<proteinExistence type="inferred from homology"/>
<evidence type="ECO:0000256" key="3">
    <source>
        <dbReference type="ARBA" id="ARBA00043995"/>
    </source>
</evidence>
<keyword evidence="1" id="KW-0328">Glycosyltransferase</keyword>
<dbReference type="InterPro" id="IPR011910">
    <property type="entry name" value="RfaF"/>
</dbReference>
<reference evidence="6 7" key="1">
    <citation type="journal article" date="2016" name="Nat. Commun.">
        <title>Thousands of microbial genomes shed light on interconnected biogeochemical processes in an aquifer system.</title>
        <authorList>
            <person name="Anantharaman K."/>
            <person name="Brown C.T."/>
            <person name="Hug L.A."/>
            <person name="Sharon I."/>
            <person name="Castelle C.J."/>
            <person name="Probst A.J."/>
            <person name="Thomas B.C."/>
            <person name="Singh A."/>
            <person name="Wilkins M.J."/>
            <person name="Karaoz U."/>
            <person name="Brodie E.L."/>
            <person name="Williams K.H."/>
            <person name="Hubbard S.S."/>
            <person name="Banfield J.F."/>
        </authorList>
    </citation>
    <scope>NUCLEOTIDE SEQUENCE [LARGE SCALE GENOMIC DNA]</scope>
</reference>
<comment type="caution">
    <text evidence="6">The sequence shown here is derived from an EMBL/GenBank/DDBJ whole genome shotgun (WGS) entry which is preliminary data.</text>
</comment>
<dbReference type="PANTHER" id="PTHR30160:SF7">
    <property type="entry name" value="ADP-HEPTOSE--LPS HEPTOSYLTRANSFERASE 2"/>
    <property type="match status" value="1"/>
</dbReference>
<dbReference type="CDD" id="cd03789">
    <property type="entry name" value="GT9_LPS_heptosyltransferase"/>
    <property type="match status" value="1"/>
</dbReference>
<gene>
    <name evidence="6" type="ORF">A2V92_02410</name>
</gene>
<dbReference type="AlphaFoldDB" id="A0A1F6TG73"/>
<name>A0A1F6TG73_9PROT</name>
<comment type="similarity">
    <text evidence="3">Belongs to the glycosyltransferase 9 family.</text>
</comment>
<comment type="catalytic activity">
    <reaction evidence="5">
        <text>an L-alpha-D-Hep-(1-&gt;5)-[alpha-Kdo-(2-&gt;4)]-alpha-Kdo-(2-&gt;6)-lipid A + ADP-L-glycero-beta-D-manno-heptose = an L-alpha-D-Hep-(1-&gt;3)-L-alpha-D-Hep-(1-&gt;5)-[alpha-Kdo-(2-&gt;4)]-alpha-Kdo-(2-&gt;6)-lipid A + ADP + H(+)</text>
        <dbReference type="Rhea" id="RHEA:74071"/>
        <dbReference type="ChEBI" id="CHEBI:15378"/>
        <dbReference type="ChEBI" id="CHEBI:61506"/>
        <dbReference type="ChEBI" id="CHEBI:193068"/>
        <dbReference type="ChEBI" id="CHEBI:193069"/>
        <dbReference type="ChEBI" id="CHEBI:456216"/>
        <dbReference type="EC" id="2.4.99.24"/>
    </reaction>
</comment>
<protein>
    <recommendedName>
        <fullName evidence="4">lipopolysaccharide heptosyltransferase II</fullName>
        <ecNumber evidence="4">2.4.99.24</ecNumber>
    </recommendedName>
</protein>
<dbReference type="PANTHER" id="PTHR30160">
    <property type="entry name" value="TETRAACYLDISACCHARIDE 4'-KINASE-RELATED"/>
    <property type="match status" value="1"/>
</dbReference>
<evidence type="ECO:0000256" key="5">
    <source>
        <dbReference type="ARBA" id="ARBA00047503"/>
    </source>
</evidence>
<evidence type="ECO:0000313" key="7">
    <source>
        <dbReference type="Proteomes" id="UP000179344"/>
    </source>
</evidence>
<accession>A0A1F6TG73</accession>
<evidence type="ECO:0000256" key="2">
    <source>
        <dbReference type="ARBA" id="ARBA00022679"/>
    </source>
</evidence>